<sequence length="557" mass="64622">MIDLTKLPLSITSFKEFSANSMIYVDKTDLVANLACFRGPIFLSRPRRFGKSTLVSTFHELFSNGLNRFKGLKIQTENLWNDVTYKVIHVDFSRIKEDTENRPFEDKFYLLLKLAFETENLSIADEGDVIASFAKTVETAEDKSLVLLIDEYDAPLTATMGDKKEFEKRRALFSEFFSNVKSFSDKFRFIFITGVTRYSNTSIFSAFNNIEDISFEPDYGAIVGYTQTDLELYFKKYIENAAETLNKKDKTNKYTYERILNELKNNYDGYSFDEECEHHVYNPWSILNFLKKPQYGFKPYWLETGGAKPSLLINYLNNFIDKTVKKTELVDYLNLEFIKRTDTASLSPTIKSIEDKDFPFFAILYQAGYFTIKSAHRKFLDVGLPNLEVKEAFAELVLEKITNKSVASFSYTYESSITKALKEKDFASLKKEFNKILNEFSYESIHYFKEYAFRDIYKVILQIIGYNTYTEYQTSMGRSDLCFEDDQHLYICEFKITDSADSVKTKLKEAQKQIKEKSYGLRLTDKEVIALAVVIINENKEDGHAPIREVAAIEEAL</sequence>
<dbReference type="InterPro" id="IPR012547">
    <property type="entry name" value="PDDEXK_9"/>
</dbReference>
<gene>
    <name evidence="2" type="ORF">HMPREF9444_01167</name>
</gene>
<dbReference type="EMBL" id="AEVO01000055">
    <property type="protein sequence ID" value="EFY07012.1"/>
    <property type="molecule type" value="Genomic_DNA"/>
</dbReference>
<dbReference type="Gene3D" id="3.40.50.300">
    <property type="entry name" value="P-loop containing nucleotide triphosphate hydrolases"/>
    <property type="match status" value="1"/>
</dbReference>
<dbReference type="SUPFAM" id="SSF52540">
    <property type="entry name" value="P-loop containing nucleoside triphosphate hydrolases"/>
    <property type="match status" value="1"/>
</dbReference>
<name>E8LKC9_SUCHY</name>
<evidence type="ECO:0000259" key="1">
    <source>
        <dbReference type="Pfam" id="PF09820"/>
    </source>
</evidence>
<dbReference type="AlphaFoldDB" id="E8LKC9"/>
<dbReference type="InterPro" id="IPR027417">
    <property type="entry name" value="P-loop_NTPase"/>
</dbReference>
<proteinExistence type="predicted"/>
<dbReference type="eggNOG" id="COG1672">
    <property type="taxonomic scope" value="Bacteria"/>
</dbReference>
<dbReference type="PANTHER" id="PTHR34825">
    <property type="entry name" value="CONSERVED PROTEIN, WITH A WEAK D-GALACTARATE DEHYDRATASE/ALTRONATE HYDROLASE DOMAIN"/>
    <property type="match status" value="1"/>
</dbReference>
<accession>E8LKC9</accession>
<keyword evidence="3" id="KW-1185">Reference proteome</keyword>
<comment type="caution">
    <text evidence="2">The sequence shown here is derived from an EMBL/GenBank/DDBJ whole genome shotgun (WGS) entry which is preliminary data.</text>
</comment>
<evidence type="ECO:0000313" key="3">
    <source>
        <dbReference type="Proteomes" id="UP000018458"/>
    </source>
</evidence>
<dbReference type="HOGENOM" id="CLU_021114_0_1_6"/>
<feature type="domain" description="AAA-ATPase-like" evidence="1">
    <location>
        <begin position="8"/>
        <end position="204"/>
    </location>
</feature>
<dbReference type="PANTHER" id="PTHR34825:SF1">
    <property type="entry name" value="AAA-ATPASE-LIKE DOMAIN-CONTAINING PROTEIN"/>
    <property type="match status" value="1"/>
</dbReference>
<dbReference type="RefSeq" id="WP_009143367.1">
    <property type="nucleotide sequence ID" value="NZ_GL830991.1"/>
</dbReference>
<protein>
    <recommendedName>
        <fullName evidence="1">AAA-ATPase-like domain-containing protein</fullName>
    </recommendedName>
</protein>
<dbReference type="Proteomes" id="UP000018458">
    <property type="component" value="Unassembled WGS sequence"/>
</dbReference>
<evidence type="ECO:0000313" key="2">
    <source>
        <dbReference type="EMBL" id="EFY07012.1"/>
    </source>
</evidence>
<dbReference type="OrthoDB" id="5789675at2"/>
<dbReference type="STRING" id="762983.HMPREF9444_01167"/>
<organism evidence="2 3">
    <name type="scientific">Succinatimonas hippei (strain DSM 22608 / JCM 16073 / KCTC 15190 / YIT 12066)</name>
    <dbReference type="NCBI Taxonomy" id="762983"/>
    <lineage>
        <taxon>Bacteria</taxon>
        <taxon>Pseudomonadati</taxon>
        <taxon>Pseudomonadota</taxon>
        <taxon>Gammaproteobacteria</taxon>
        <taxon>Aeromonadales</taxon>
        <taxon>Succinivibrionaceae</taxon>
        <taxon>Succinatimonas</taxon>
    </lineage>
</organism>
<reference evidence="2 3" key="1">
    <citation type="submission" date="2011-01" db="EMBL/GenBank/DDBJ databases">
        <authorList>
            <person name="Weinstock G."/>
            <person name="Sodergren E."/>
            <person name="Clifton S."/>
            <person name="Fulton L."/>
            <person name="Fulton B."/>
            <person name="Courtney L."/>
            <person name="Fronick C."/>
            <person name="Harrison M."/>
            <person name="Strong C."/>
            <person name="Farmer C."/>
            <person name="Delahaunty K."/>
            <person name="Markovic C."/>
            <person name="Hall O."/>
            <person name="Minx P."/>
            <person name="Tomlinson C."/>
            <person name="Mitreva M."/>
            <person name="Hou S."/>
            <person name="Chen J."/>
            <person name="Wollam A."/>
            <person name="Pepin K.H."/>
            <person name="Johnson M."/>
            <person name="Bhonagiri V."/>
            <person name="Zhang X."/>
            <person name="Suruliraj S."/>
            <person name="Warren W."/>
            <person name="Chinwalla A."/>
            <person name="Mardis E.R."/>
            <person name="Wilson R.K."/>
        </authorList>
    </citation>
    <scope>NUCLEOTIDE SEQUENCE [LARGE SCALE GENOMIC DNA]</scope>
    <source>
        <strain evidence="3">DSM 22608 / JCM 16073 / KCTC 15190 / YIT 12066</strain>
    </source>
</reference>
<dbReference type="InterPro" id="IPR018631">
    <property type="entry name" value="AAA-ATPase-like_dom"/>
</dbReference>
<dbReference type="Pfam" id="PF09820">
    <property type="entry name" value="AAA-ATPase_like"/>
    <property type="match status" value="1"/>
</dbReference>
<dbReference type="Pfam" id="PF08011">
    <property type="entry name" value="PDDEXK_9"/>
    <property type="match status" value="1"/>
</dbReference>